<feature type="transmembrane region" description="Helical" evidence="1">
    <location>
        <begin position="266"/>
        <end position="285"/>
    </location>
</feature>
<dbReference type="GO" id="GO:0009506">
    <property type="term" value="C:plasmodesma"/>
    <property type="evidence" value="ECO:0007669"/>
    <property type="project" value="TreeGrafter"/>
</dbReference>
<feature type="chain" id="PRO_5024466339" evidence="2">
    <location>
        <begin position="30"/>
        <end position="627"/>
    </location>
</feature>
<dbReference type="PANTHER" id="PTHR31414:SF15">
    <property type="entry name" value="PLASMA MEMBRANE FUSION PROTEIN"/>
    <property type="match status" value="1"/>
</dbReference>
<evidence type="ECO:0000256" key="1">
    <source>
        <dbReference type="SAM" id="Phobius"/>
    </source>
</evidence>
<organism evidence="3 4">
    <name type="scientific">Salix brachista</name>
    <dbReference type="NCBI Taxonomy" id="2182728"/>
    <lineage>
        <taxon>Eukaryota</taxon>
        <taxon>Viridiplantae</taxon>
        <taxon>Streptophyta</taxon>
        <taxon>Embryophyta</taxon>
        <taxon>Tracheophyta</taxon>
        <taxon>Spermatophyta</taxon>
        <taxon>Magnoliopsida</taxon>
        <taxon>eudicotyledons</taxon>
        <taxon>Gunneridae</taxon>
        <taxon>Pentapetalae</taxon>
        <taxon>rosids</taxon>
        <taxon>fabids</taxon>
        <taxon>Malpighiales</taxon>
        <taxon>Salicaceae</taxon>
        <taxon>Saliceae</taxon>
        <taxon>Salix</taxon>
    </lineage>
</organism>
<evidence type="ECO:0000256" key="2">
    <source>
        <dbReference type="SAM" id="SignalP"/>
    </source>
</evidence>
<gene>
    <name evidence="3" type="ORF">DKX38_028479</name>
</gene>
<sequence>MSCNNKSNQPLFILLSFLFFFFLLTSSTATPSSITSQFESFSIPDVVVGGRENDGVVVPWEIRRHLAEEGNTTSSLILAAKKTRRRDPLENFKFYTSGYNISNKHYWASVGFTAVPFFIVALVWFVIFGLCLSFICLCYCCCPTEPYGYSRACYALSLISLILFTIAAIAGCVVLYTGQGKFHSITTHTLEYVVNQANVTAKNLRHVSDYLAAAKNTGVESVFLPPSVKNDIDSIQKKINSSGTTLSSTTQDNAEGIQDVLDSMRLSLIILAAVMLALAFLGFLFSIFGMQCLVYFLVILGWILVTGTFILCGVFLLLHNPAFNKEKEPPSPVSCEIKRLCFLVNYMDRKFISNSIRNLRFVEVISVKIRSNEAASWHLNIFMPPNLAINTMVSCQLIYHVVADTCISMDEWVQNPTAKTALDDIIPCVDNATAQETLRQTKETTYQLVNVVDYVVSNVSNRNFPPQAGNLYYNQSGSLMPVLCNPFNSDFTDRKCAAGEVDLSNATQVWKKYICQVSSSGICTTPGRLTPSLYKQMESAVNLSYGLSRYGPFLVNLEDCTFVRETFTKISRSYCPDLRRYSQWIYVGLVIVSAAVMLSLIFWVIYARERRHRVYTKKFEGPGKASS</sequence>
<keyword evidence="4" id="KW-1185">Reference proteome</keyword>
<keyword evidence="1" id="KW-0472">Membrane</keyword>
<keyword evidence="1" id="KW-0812">Transmembrane</keyword>
<keyword evidence="2" id="KW-0732">Signal</keyword>
<feature type="signal peptide" evidence="2">
    <location>
        <begin position="1"/>
        <end position="29"/>
    </location>
</feature>
<name>A0A5N5JAV1_9ROSI</name>
<feature type="transmembrane region" description="Helical" evidence="1">
    <location>
        <begin position="292"/>
        <end position="318"/>
    </location>
</feature>
<dbReference type="AlphaFoldDB" id="A0A5N5JAV1"/>
<dbReference type="GO" id="GO:0005886">
    <property type="term" value="C:plasma membrane"/>
    <property type="evidence" value="ECO:0007669"/>
    <property type="project" value="TreeGrafter"/>
</dbReference>
<feature type="transmembrane region" description="Helical" evidence="1">
    <location>
        <begin position="584"/>
        <end position="607"/>
    </location>
</feature>
<reference evidence="4" key="1">
    <citation type="journal article" date="2019" name="Gigascience">
        <title>De novo genome assembly of the endangered Acer yangbiense, a plant species with extremely small populations endemic to Yunnan Province, China.</title>
        <authorList>
            <person name="Yang J."/>
            <person name="Wariss H.M."/>
            <person name="Tao L."/>
            <person name="Zhang R."/>
            <person name="Yun Q."/>
            <person name="Hollingsworth P."/>
            <person name="Dao Z."/>
            <person name="Luo G."/>
            <person name="Guo H."/>
            <person name="Ma Y."/>
            <person name="Sun W."/>
        </authorList>
    </citation>
    <scope>NUCLEOTIDE SEQUENCE [LARGE SCALE GENOMIC DNA]</scope>
    <source>
        <strain evidence="4">cv. br00</strain>
    </source>
</reference>
<dbReference type="InterPro" id="IPR040283">
    <property type="entry name" value="DDB_G0292058-like"/>
</dbReference>
<proteinExistence type="predicted"/>
<protein>
    <submittedName>
        <fullName evidence="3">Uncharacterized protein</fullName>
    </submittedName>
</protein>
<accession>A0A5N5JAV1</accession>
<evidence type="ECO:0000313" key="4">
    <source>
        <dbReference type="Proteomes" id="UP000326939"/>
    </source>
</evidence>
<feature type="transmembrane region" description="Helical" evidence="1">
    <location>
        <begin position="154"/>
        <end position="176"/>
    </location>
</feature>
<dbReference type="EMBL" id="VDCV01000018">
    <property type="protein sequence ID" value="KAB5514573.1"/>
    <property type="molecule type" value="Genomic_DNA"/>
</dbReference>
<keyword evidence="1" id="KW-1133">Transmembrane helix</keyword>
<evidence type="ECO:0000313" key="3">
    <source>
        <dbReference type="EMBL" id="KAB5514573.1"/>
    </source>
</evidence>
<dbReference type="PANTHER" id="PTHR31414">
    <property type="entry name" value="TRANSMEMBRANE PROTEIN DDB_G0292058"/>
    <property type="match status" value="1"/>
</dbReference>
<comment type="caution">
    <text evidence="3">The sequence shown here is derived from an EMBL/GenBank/DDBJ whole genome shotgun (WGS) entry which is preliminary data.</text>
</comment>
<dbReference type="Proteomes" id="UP000326939">
    <property type="component" value="Chromosome 18"/>
</dbReference>
<feature type="transmembrane region" description="Helical" evidence="1">
    <location>
        <begin position="117"/>
        <end position="142"/>
    </location>
</feature>